<dbReference type="SUPFAM" id="SSF53335">
    <property type="entry name" value="S-adenosyl-L-methionine-dependent methyltransferases"/>
    <property type="match status" value="1"/>
</dbReference>
<protein>
    <recommendedName>
        <fullName evidence="8">Methyltransferase</fullName>
        <ecNumber evidence="8">2.1.1.-</ecNumber>
    </recommendedName>
</protein>
<accession>A0ABW3X9S0</accession>
<keyword evidence="2 11" id="KW-0489">Methyltransferase</keyword>
<comment type="catalytic activity">
    <reaction evidence="7">
        <text>a 2'-deoxycytidine in DNA + S-adenosyl-L-methionine = an N(4)-methyl-2'-deoxycytidine in DNA + S-adenosyl-L-homocysteine + H(+)</text>
        <dbReference type="Rhea" id="RHEA:16857"/>
        <dbReference type="Rhea" id="RHEA-COMP:11369"/>
        <dbReference type="Rhea" id="RHEA-COMP:13674"/>
        <dbReference type="ChEBI" id="CHEBI:15378"/>
        <dbReference type="ChEBI" id="CHEBI:57856"/>
        <dbReference type="ChEBI" id="CHEBI:59789"/>
        <dbReference type="ChEBI" id="CHEBI:85452"/>
        <dbReference type="ChEBI" id="CHEBI:137933"/>
        <dbReference type="EC" id="2.1.1.113"/>
    </reaction>
</comment>
<dbReference type="PANTHER" id="PTHR14911:SF13">
    <property type="entry name" value="TRNA (GUANINE(6)-N2)-METHYLTRANSFERASE THUMP3"/>
    <property type="match status" value="1"/>
</dbReference>
<dbReference type="PANTHER" id="PTHR14911">
    <property type="entry name" value="THUMP DOMAIN-CONTAINING"/>
    <property type="match status" value="1"/>
</dbReference>
<comment type="caution">
    <text evidence="11">The sequence shown here is derived from an EMBL/GenBank/DDBJ whole genome shotgun (WGS) entry which is preliminary data.</text>
</comment>
<dbReference type="PROSITE" id="PS00093">
    <property type="entry name" value="N4_MTASE"/>
    <property type="match status" value="1"/>
</dbReference>
<dbReference type="InterPro" id="IPR002941">
    <property type="entry name" value="DNA_methylase_N4/N6"/>
</dbReference>
<dbReference type="Gene3D" id="3.40.50.150">
    <property type="entry name" value="Vaccinia Virus protein VP39"/>
    <property type="match status" value="2"/>
</dbReference>
<keyword evidence="5" id="KW-0680">Restriction system</keyword>
<evidence type="ECO:0000256" key="3">
    <source>
        <dbReference type="ARBA" id="ARBA00022679"/>
    </source>
</evidence>
<dbReference type="GO" id="GO:0032259">
    <property type="term" value="P:methylation"/>
    <property type="evidence" value="ECO:0007669"/>
    <property type="project" value="UniProtKB-KW"/>
</dbReference>
<proteinExistence type="inferred from homology"/>
<evidence type="ECO:0000256" key="9">
    <source>
        <dbReference type="SAM" id="MobiDB-lite"/>
    </source>
</evidence>
<dbReference type="RefSeq" id="WP_381236093.1">
    <property type="nucleotide sequence ID" value="NZ_JBHSKH010000026.1"/>
</dbReference>
<keyword evidence="3" id="KW-0808">Transferase</keyword>
<comment type="similarity">
    <text evidence="1">Belongs to the N(4)/N(6)-methyltransferase family. N(4) subfamily.</text>
</comment>
<dbReference type="InterPro" id="IPR017985">
    <property type="entry name" value="MeTrfase_CN4_CS"/>
</dbReference>
<evidence type="ECO:0000313" key="12">
    <source>
        <dbReference type="Proteomes" id="UP001597058"/>
    </source>
</evidence>
<evidence type="ECO:0000256" key="7">
    <source>
        <dbReference type="ARBA" id="ARBA00049120"/>
    </source>
</evidence>
<dbReference type="InterPro" id="IPR001091">
    <property type="entry name" value="RM_Methyltransferase"/>
</dbReference>
<dbReference type="CDD" id="cd02440">
    <property type="entry name" value="AdoMet_MTases"/>
    <property type="match status" value="1"/>
</dbReference>
<evidence type="ECO:0000256" key="6">
    <source>
        <dbReference type="ARBA" id="ARBA00023125"/>
    </source>
</evidence>
<dbReference type="Pfam" id="PF01555">
    <property type="entry name" value="N6_N4_Mtase"/>
    <property type="match status" value="1"/>
</dbReference>
<gene>
    <name evidence="11" type="ORF">ACFQ5X_07730</name>
</gene>
<evidence type="ECO:0000313" key="11">
    <source>
        <dbReference type="EMBL" id="MFD1305733.1"/>
    </source>
</evidence>
<dbReference type="PRINTS" id="PR00508">
    <property type="entry name" value="S21N4MTFRASE"/>
</dbReference>
<evidence type="ECO:0000256" key="4">
    <source>
        <dbReference type="ARBA" id="ARBA00022691"/>
    </source>
</evidence>
<evidence type="ECO:0000256" key="1">
    <source>
        <dbReference type="ARBA" id="ARBA00010203"/>
    </source>
</evidence>
<dbReference type="Proteomes" id="UP001597058">
    <property type="component" value="Unassembled WGS sequence"/>
</dbReference>
<feature type="domain" description="DNA methylase N-4/N-6" evidence="10">
    <location>
        <begin position="8"/>
        <end position="88"/>
    </location>
</feature>
<feature type="region of interest" description="Disordered" evidence="9">
    <location>
        <begin position="279"/>
        <end position="314"/>
    </location>
</feature>
<keyword evidence="12" id="KW-1185">Reference proteome</keyword>
<dbReference type="InterPro" id="IPR029063">
    <property type="entry name" value="SAM-dependent_MTases_sf"/>
</dbReference>
<name>A0ABW3X9S0_9ACTN</name>
<dbReference type="EC" id="2.1.1.-" evidence="8"/>
<dbReference type="GO" id="GO:0008168">
    <property type="term" value="F:methyltransferase activity"/>
    <property type="evidence" value="ECO:0007669"/>
    <property type="project" value="UniProtKB-KW"/>
</dbReference>
<evidence type="ECO:0000259" key="10">
    <source>
        <dbReference type="Pfam" id="PF01555"/>
    </source>
</evidence>
<evidence type="ECO:0000256" key="5">
    <source>
        <dbReference type="ARBA" id="ARBA00022747"/>
    </source>
</evidence>
<keyword evidence="6" id="KW-0238">DNA-binding</keyword>
<evidence type="ECO:0000256" key="2">
    <source>
        <dbReference type="ARBA" id="ARBA00022603"/>
    </source>
</evidence>
<dbReference type="EMBL" id="JBHTMM010000006">
    <property type="protein sequence ID" value="MFD1305733.1"/>
    <property type="molecule type" value="Genomic_DNA"/>
</dbReference>
<reference evidence="12" key="1">
    <citation type="journal article" date="2019" name="Int. J. Syst. Evol. Microbiol.">
        <title>The Global Catalogue of Microorganisms (GCM) 10K type strain sequencing project: providing services to taxonomists for standard genome sequencing and annotation.</title>
        <authorList>
            <consortium name="The Broad Institute Genomics Platform"/>
            <consortium name="The Broad Institute Genome Sequencing Center for Infectious Disease"/>
            <person name="Wu L."/>
            <person name="Ma J."/>
        </authorList>
    </citation>
    <scope>NUCLEOTIDE SEQUENCE [LARGE SCALE GENOMIC DNA]</scope>
    <source>
        <strain evidence="12">CGMCC 4.7020</strain>
    </source>
</reference>
<evidence type="ECO:0000256" key="8">
    <source>
        <dbReference type="RuleBase" id="RU362026"/>
    </source>
</evidence>
<keyword evidence="4" id="KW-0949">S-adenosyl-L-methionine</keyword>
<organism evidence="11 12">
    <name type="scientific">Streptomyces kaempferi</name>
    <dbReference type="NCBI Taxonomy" id="333725"/>
    <lineage>
        <taxon>Bacteria</taxon>
        <taxon>Bacillati</taxon>
        <taxon>Actinomycetota</taxon>
        <taxon>Actinomycetes</taxon>
        <taxon>Kitasatosporales</taxon>
        <taxon>Streptomycetaceae</taxon>
        <taxon>Streptomyces</taxon>
    </lineage>
</organism>
<sequence length="328" mass="35506">MNPCPLSVWNTAPTSAPAQRADRYVPGSAAHPAKMLPAIAAHAITTYTKPGDLVLDPMCGIGTTLVEAVHLGRHALGAEYEPEWAELADQNLRHADAQGAPGTGAVYRGDARRLTTLIPGAFQGLVDLVITSPPYGASVHGQVRSSRETGERGVIKKDYRYSRDPANLAHVGLETLLEAFTEILIQCRHMLRPGGHAVITTRPWRDRGELIDLPSAVLAAAESAGLIPVERCVALLAGIRDGRLIPRPSFFQMKNVRDARRAGLPVAVIVHEDTLILRRPQTPAGSREARNAAPPPRRPARACREPGDVGGLPLPHLPRRRLAWRQLN</sequence>